<feature type="domain" description="Methylguanine DNA methyltransferase ribonuclease-like" evidence="12">
    <location>
        <begin position="34"/>
        <end position="103"/>
    </location>
</feature>
<comment type="similarity">
    <text evidence="2 9">Belongs to the MGMT family.</text>
</comment>
<keyword evidence="3 9" id="KW-0963">Cytoplasm</keyword>
<evidence type="ECO:0000256" key="8">
    <source>
        <dbReference type="ARBA" id="ARBA00049348"/>
    </source>
</evidence>
<dbReference type="Pfam" id="PF01035">
    <property type="entry name" value="DNA_binding_1"/>
    <property type="match status" value="1"/>
</dbReference>
<dbReference type="GO" id="GO:0003908">
    <property type="term" value="F:methylated-DNA-[protein]-cysteine S-methyltransferase activity"/>
    <property type="evidence" value="ECO:0007669"/>
    <property type="project" value="UniProtKB-UniRule"/>
</dbReference>
<dbReference type="InterPro" id="IPR036217">
    <property type="entry name" value="MethylDNA_cys_MeTrfase_DNAb"/>
</dbReference>
<evidence type="ECO:0000256" key="9">
    <source>
        <dbReference type="HAMAP-Rule" id="MF_00772"/>
    </source>
</evidence>
<dbReference type="InterPro" id="IPR036631">
    <property type="entry name" value="MGMT_N_sf"/>
</dbReference>
<evidence type="ECO:0000256" key="1">
    <source>
        <dbReference type="ARBA" id="ARBA00001286"/>
    </source>
</evidence>
<feature type="compositionally biased region" description="Pro residues" evidence="10">
    <location>
        <begin position="1"/>
        <end position="14"/>
    </location>
</feature>
<accession>A0A9D2RPN9</accession>
<dbReference type="Pfam" id="PF02870">
    <property type="entry name" value="Methyltransf_1N"/>
    <property type="match status" value="1"/>
</dbReference>
<evidence type="ECO:0000256" key="4">
    <source>
        <dbReference type="ARBA" id="ARBA00022603"/>
    </source>
</evidence>
<dbReference type="Gene3D" id="1.10.10.10">
    <property type="entry name" value="Winged helix-like DNA-binding domain superfamily/Winged helix DNA-binding domain"/>
    <property type="match status" value="1"/>
</dbReference>
<evidence type="ECO:0000256" key="3">
    <source>
        <dbReference type="ARBA" id="ARBA00022490"/>
    </source>
</evidence>
<feature type="active site" description="Nucleophile; methyl group acceptor" evidence="9">
    <location>
        <position position="158"/>
    </location>
</feature>
<evidence type="ECO:0000256" key="6">
    <source>
        <dbReference type="ARBA" id="ARBA00022763"/>
    </source>
</evidence>
<dbReference type="InterPro" id="IPR008332">
    <property type="entry name" value="MethylG_MeTrfase_N"/>
</dbReference>
<comment type="function">
    <text evidence="9">Involved in the cellular defense against the biological effects of O6-methylguanine (O6-MeG) and O4-methylthymine (O4-MeT) in DNA. Repairs the methylated nucleobase in DNA by stoichiometrically transferring the methyl group to a cysteine residue in the enzyme. This is a suicide reaction: the enzyme is irreversibly inactivated.</text>
</comment>
<feature type="domain" description="Methylated-DNA-[protein]-cysteine S-methyltransferase DNA binding" evidence="11">
    <location>
        <begin position="108"/>
        <end position="186"/>
    </location>
</feature>
<keyword evidence="6 9" id="KW-0227">DNA damage</keyword>
<evidence type="ECO:0000256" key="7">
    <source>
        <dbReference type="ARBA" id="ARBA00023204"/>
    </source>
</evidence>
<dbReference type="EC" id="2.1.1.63" evidence="9"/>
<keyword evidence="4 9" id="KW-0489">Methyltransferase</keyword>
<evidence type="ECO:0000259" key="11">
    <source>
        <dbReference type="Pfam" id="PF01035"/>
    </source>
</evidence>
<reference evidence="13" key="2">
    <citation type="submission" date="2021-04" db="EMBL/GenBank/DDBJ databases">
        <authorList>
            <person name="Gilroy R."/>
        </authorList>
    </citation>
    <scope>NUCLEOTIDE SEQUENCE</scope>
    <source>
        <strain evidence="13">ChiHjej13B12-24818</strain>
    </source>
</reference>
<dbReference type="InterPro" id="IPR001497">
    <property type="entry name" value="MethylDNA_cys_MeTrfase_AS"/>
</dbReference>
<protein>
    <recommendedName>
        <fullName evidence="9">Methylated-DNA--protein-cysteine methyltransferase</fullName>
        <ecNumber evidence="9">2.1.1.63</ecNumber>
    </recommendedName>
    <alternativeName>
        <fullName evidence="9">6-O-methylguanine-DNA methyltransferase</fullName>
        <shortName evidence="9">MGMT</shortName>
    </alternativeName>
    <alternativeName>
        <fullName evidence="9">O-6-methylguanine-DNA-alkyltransferase</fullName>
    </alternativeName>
</protein>
<dbReference type="GO" id="GO:0032259">
    <property type="term" value="P:methylation"/>
    <property type="evidence" value="ECO:0007669"/>
    <property type="project" value="UniProtKB-KW"/>
</dbReference>
<comment type="catalytic activity">
    <reaction evidence="1 9">
        <text>a 4-O-methyl-thymidine in DNA + L-cysteinyl-[protein] = a thymidine in DNA + S-methyl-L-cysteinyl-[protein]</text>
        <dbReference type="Rhea" id="RHEA:53428"/>
        <dbReference type="Rhea" id="RHEA-COMP:10131"/>
        <dbReference type="Rhea" id="RHEA-COMP:10132"/>
        <dbReference type="Rhea" id="RHEA-COMP:13555"/>
        <dbReference type="Rhea" id="RHEA-COMP:13556"/>
        <dbReference type="ChEBI" id="CHEBI:29950"/>
        <dbReference type="ChEBI" id="CHEBI:82612"/>
        <dbReference type="ChEBI" id="CHEBI:137386"/>
        <dbReference type="ChEBI" id="CHEBI:137387"/>
        <dbReference type="EC" id="2.1.1.63"/>
    </reaction>
</comment>
<dbReference type="SUPFAM" id="SSF53155">
    <property type="entry name" value="Methylated DNA-protein cysteine methyltransferase domain"/>
    <property type="match status" value="1"/>
</dbReference>
<comment type="miscellaneous">
    <text evidence="9">This enzyme catalyzes only one turnover and therefore is not strictly catalytic. According to one definition, an enzyme is a biocatalyst that acts repeatedly and over many reaction cycles.</text>
</comment>
<dbReference type="Proteomes" id="UP000823823">
    <property type="component" value="Unassembled WGS sequence"/>
</dbReference>
<dbReference type="NCBIfam" id="TIGR00589">
    <property type="entry name" value="ogt"/>
    <property type="match status" value="1"/>
</dbReference>
<dbReference type="InterPro" id="IPR023546">
    <property type="entry name" value="MGMT"/>
</dbReference>
<dbReference type="PROSITE" id="PS00374">
    <property type="entry name" value="MGMT"/>
    <property type="match status" value="1"/>
</dbReference>
<dbReference type="HAMAP" id="MF_00772">
    <property type="entry name" value="OGT"/>
    <property type="match status" value="1"/>
</dbReference>
<gene>
    <name evidence="13" type="ORF">H9786_06170</name>
</gene>
<dbReference type="AlphaFoldDB" id="A0A9D2RPN9"/>
<dbReference type="GO" id="GO:0005737">
    <property type="term" value="C:cytoplasm"/>
    <property type="evidence" value="ECO:0007669"/>
    <property type="project" value="UniProtKB-SubCell"/>
</dbReference>
<keyword evidence="5 9" id="KW-0808">Transferase</keyword>
<dbReference type="PANTHER" id="PTHR10815:SF5">
    <property type="entry name" value="METHYLATED-DNA--PROTEIN-CYSTEINE METHYLTRANSFERASE"/>
    <property type="match status" value="1"/>
</dbReference>
<dbReference type="PANTHER" id="PTHR10815">
    <property type="entry name" value="METHYLATED-DNA--PROTEIN-CYSTEINE METHYLTRANSFERASE"/>
    <property type="match status" value="1"/>
</dbReference>
<organism evidence="13 14">
    <name type="scientific">Candidatus Brachybacterium merdavium</name>
    <dbReference type="NCBI Taxonomy" id="2838513"/>
    <lineage>
        <taxon>Bacteria</taxon>
        <taxon>Bacillati</taxon>
        <taxon>Actinomycetota</taxon>
        <taxon>Actinomycetes</taxon>
        <taxon>Micrococcales</taxon>
        <taxon>Dermabacteraceae</taxon>
        <taxon>Brachybacterium</taxon>
    </lineage>
</organism>
<dbReference type="CDD" id="cd06445">
    <property type="entry name" value="ATase"/>
    <property type="match status" value="1"/>
</dbReference>
<comment type="subcellular location">
    <subcellularLocation>
        <location evidence="9">Cytoplasm</location>
    </subcellularLocation>
</comment>
<feature type="region of interest" description="Disordered" evidence="10">
    <location>
        <begin position="1"/>
        <end position="27"/>
    </location>
</feature>
<dbReference type="SUPFAM" id="SSF46767">
    <property type="entry name" value="Methylated DNA-protein cysteine methyltransferase, C-terminal domain"/>
    <property type="match status" value="1"/>
</dbReference>
<evidence type="ECO:0000313" key="14">
    <source>
        <dbReference type="Proteomes" id="UP000823823"/>
    </source>
</evidence>
<evidence type="ECO:0000256" key="10">
    <source>
        <dbReference type="SAM" id="MobiDB-lite"/>
    </source>
</evidence>
<evidence type="ECO:0000256" key="5">
    <source>
        <dbReference type="ARBA" id="ARBA00022679"/>
    </source>
</evidence>
<reference evidence="13" key="1">
    <citation type="journal article" date="2021" name="PeerJ">
        <title>Extensive microbial diversity within the chicken gut microbiome revealed by metagenomics and culture.</title>
        <authorList>
            <person name="Gilroy R."/>
            <person name="Ravi A."/>
            <person name="Getino M."/>
            <person name="Pursley I."/>
            <person name="Horton D.L."/>
            <person name="Alikhan N.F."/>
            <person name="Baker D."/>
            <person name="Gharbi K."/>
            <person name="Hall N."/>
            <person name="Watson M."/>
            <person name="Adriaenssens E.M."/>
            <person name="Foster-Nyarko E."/>
            <person name="Jarju S."/>
            <person name="Secka A."/>
            <person name="Antonio M."/>
            <person name="Oren A."/>
            <person name="Chaudhuri R.R."/>
            <person name="La Ragione R."/>
            <person name="Hildebrand F."/>
            <person name="Pallen M.J."/>
        </authorList>
    </citation>
    <scope>NUCLEOTIDE SEQUENCE</scope>
    <source>
        <strain evidence="13">ChiHjej13B12-24818</strain>
    </source>
</reference>
<dbReference type="GO" id="GO:0006307">
    <property type="term" value="P:DNA alkylation repair"/>
    <property type="evidence" value="ECO:0007669"/>
    <property type="project" value="UniProtKB-UniRule"/>
</dbReference>
<sequence length="190" mass="19756">MSTAPHPDPSPRPEPTVTTGTSPASPVAGRVHRHLETPLGTYVLAADGDDLVGVWREAQKKFPAPARLGEPAAGTHTVLDEAGQQLLDYLAGRRERFELPLAPGGTRFQQAVWDHLSTIPRGTTTTYGEIAGALGRPRAAQAVGAAVGSNPLSIVVPCHRVVGSSGDLTGYAGGMETKRALLILEGALSA</sequence>
<proteinExistence type="inferred from homology"/>
<comment type="caution">
    <text evidence="13">The sequence shown here is derived from an EMBL/GenBank/DDBJ whole genome shotgun (WGS) entry which is preliminary data.</text>
</comment>
<evidence type="ECO:0000313" key="13">
    <source>
        <dbReference type="EMBL" id="HJB10102.1"/>
    </source>
</evidence>
<dbReference type="InterPro" id="IPR036388">
    <property type="entry name" value="WH-like_DNA-bd_sf"/>
</dbReference>
<dbReference type="InterPro" id="IPR014048">
    <property type="entry name" value="MethylDNA_cys_MeTrfase_DNA-bd"/>
</dbReference>
<evidence type="ECO:0000259" key="12">
    <source>
        <dbReference type="Pfam" id="PF02870"/>
    </source>
</evidence>
<evidence type="ECO:0000256" key="2">
    <source>
        <dbReference type="ARBA" id="ARBA00008711"/>
    </source>
</evidence>
<keyword evidence="7 9" id="KW-0234">DNA repair</keyword>
<dbReference type="EMBL" id="DWZH01000042">
    <property type="protein sequence ID" value="HJB10102.1"/>
    <property type="molecule type" value="Genomic_DNA"/>
</dbReference>
<name>A0A9D2RPN9_9MICO</name>
<dbReference type="FunFam" id="1.10.10.10:FF:000214">
    <property type="entry name" value="Methylated-DNA--protein-cysteine methyltransferase"/>
    <property type="match status" value="1"/>
</dbReference>
<comment type="catalytic activity">
    <reaction evidence="8 9">
        <text>a 6-O-methyl-2'-deoxyguanosine in DNA + L-cysteinyl-[protein] = S-methyl-L-cysteinyl-[protein] + a 2'-deoxyguanosine in DNA</text>
        <dbReference type="Rhea" id="RHEA:24000"/>
        <dbReference type="Rhea" id="RHEA-COMP:10131"/>
        <dbReference type="Rhea" id="RHEA-COMP:10132"/>
        <dbReference type="Rhea" id="RHEA-COMP:11367"/>
        <dbReference type="Rhea" id="RHEA-COMP:11368"/>
        <dbReference type="ChEBI" id="CHEBI:29950"/>
        <dbReference type="ChEBI" id="CHEBI:82612"/>
        <dbReference type="ChEBI" id="CHEBI:85445"/>
        <dbReference type="ChEBI" id="CHEBI:85448"/>
        <dbReference type="EC" id="2.1.1.63"/>
    </reaction>
</comment>
<dbReference type="Gene3D" id="3.30.160.70">
    <property type="entry name" value="Methylated DNA-protein cysteine methyltransferase domain"/>
    <property type="match status" value="1"/>
</dbReference>